<gene>
    <name evidence="1" type="ORF">VaNZ11_014527</name>
</gene>
<reference evidence="1 2" key="1">
    <citation type="journal article" date="2023" name="IScience">
        <title>Expanded male sex-determining region conserved during the evolution of homothallism in the green alga Volvox.</title>
        <authorList>
            <person name="Yamamoto K."/>
            <person name="Matsuzaki R."/>
            <person name="Mahakham W."/>
            <person name="Heman W."/>
            <person name="Sekimoto H."/>
            <person name="Kawachi M."/>
            <person name="Minakuchi Y."/>
            <person name="Toyoda A."/>
            <person name="Nozaki H."/>
        </authorList>
    </citation>
    <scope>NUCLEOTIDE SEQUENCE [LARGE SCALE GENOMIC DNA]</scope>
    <source>
        <strain evidence="1 2">NIES-4468</strain>
    </source>
</reference>
<dbReference type="Proteomes" id="UP001165090">
    <property type="component" value="Unassembled WGS sequence"/>
</dbReference>
<comment type="caution">
    <text evidence="1">The sequence shown here is derived from an EMBL/GenBank/DDBJ whole genome shotgun (WGS) entry which is preliminary data.</text>
</comment>
<sequence>VLVGHAAGRTTEAILRELCGPVSEVAHANGAVNSFAFNPSDGEDEEDECAKGDNAEVQAAKQLEDGGESGTATTKAATPLPVIAEALRSDLRTGTVEDASVTPAEVSVAKDGGTDEITEAVTLVATSAAGSNTD</sequence>
<name>A0ABQ5SK18_9CHLO</name>
<protein>
    <submittedName>
        <fullName evidence="1">Uncharacterized protein</fullName>
    </submittedName>
</protein>
<evidence type="ECO:0000313" key="1">
    <source>
        <dbReference type="EMBL" id="GLI69823.1"/>
    </source>
</evidence>
<organism evidence="1 2">
    <name type="scientific">Volvox africanus</name>
    <dbReference type="NCBI Taxonomy" id="51714"/>
    <lineage>
        <taxon>Eukaryota</taxon>
        <taxon>Viridiplantae</taxon>
        <taxon>Chlorophyta</taxon>
        <taxon>core chlorophytes</taxon>
        <taxon>Chlorophyceae</taxon>
        <taxon>CS clade</taxon>
        <taxon>Chlamydomonadales</taxon>
        <taxon>Volvocaceae</taxon>
        <taxon>Volvox</taxon>
    </lineage>
</organism>
<feature type="non-terminal residue" evidence="1">
    <location>
        <position position="1"/>
    </location>
</feature>
<proteinExistence type="predicted"/>
<evidence type="ECO:0000313" key="2">
    <source>
        <dbReference type="Proteomes" id="UP001165090"/>
    </source>
</evidence>
<keyword evidence="2" id="KW-1185">Reference proteome</keyword>
<dbReference type="EMBL" id="BSDZ01000088">
    <property type="protein sequence ID" value="GLI69823.1"/>
    <property type="molecule type" value="Genomic_DNA"/>
</dbReference>
<accession>A0ABQ5SK18</accession>